<protein>
    <submittedName>
        <fullName evidence="2">DUF2169 domain-containing protein</fullName>
    </submittedName>
</protein>
<name>A0ABY6B6F9_9BURK</name>
<dbReference type="Proteomes" id="UP001064933">
    <property type="component" value="Chromosome"/>
</dbReference>
<proteinExistence type="predicted"/>
<evidence type="ECO:0000259" key="1">
    <source>
        <dbReference type="Pfam" id="PF09937"/>
    </source>
</evidence>
<organism evidence="2 3">
    <name type="scientific">Roseateles amylovorans</name>
    <dbReference type="NCBI Taxonomy" id="2978473"/>
    <lineage>
        <taxon>Bacteria</taxon>
        <taxon>Pseudomonadati</taxon>
        <taxon>Pseudomonadota</taxon>
        <taxon>Betaproteobacteria</taxon>
        <taxon>Burkholderiales</taxon>
        <taxon>Sphaerotilaceae</taxon>
        <taxon>Roseateles</taxon>
    </lineage>
</organism>
<dbReference type="InterPro" id="IPR018683">
    <property type="entry name" value="DUF2169"/>
</dbReference>
<reference evidence="2" key="1">
    <citation type="submission" date="2022-10" db="EMBL/GenBank/DDBJ databases">
        <title>Characterization and whole genome sequencing of a new Roseateles species, isolated from fresh water.</title>
        <authorList>
            <person name="Guliayeva D.Y."/>
            <person name="Akhremchuk A.E."/>
            <person name="Sikolenko M.A."/>
            <person name="Valentovich L.N."/>
            <person name="Sidarenka A.V."/>
        </authorList>
    </citation>
    <scope>NUCLEOTIDE SEQUENCE</scope>
    <source>
        <strain evidence="2">BIM B-1768</strain>
    </source>
</reference>
<dbReference type="EMBL" id="CP104562">
    <property type="protein sequence ID" value="UXH80622.1"/>
    <property type="molecule type" value="Genomic_DNA"/>
</dbReference>
<dbReference type="Pfam" id="PF09937">
    <property type="entry name" value="DUF2169"/>
    <property type="match status" value="1"/>
</dbReference>
<evidence type="ECO:0000313" key="3">
    <source>
        <dbReference type="Proteomes" id="UP001064933"/>
    </source>
</evidence>
<feature type="domain" description="DUF2169" evidence="1">
    <location>
        <begin position="22"/>
        <end position="320"/>
    </location>
</feature>
<sequence length="360" mass="40599">MQIVAASENLASSATVSVDSSGREHLVVVSKATWRIPQEGQRPRPMPPQPLAFVDQYHGEPGDSAMRYGDDFARFKARCDVLFAAQAYSPDGQPFTQLEVFWQVGALNKRLLVKGQREWRVRMGQAMMTEIRPVISVPLHYGFAWGGSQRPIDSEQYAPAPHPTNPAGLGWFEADRLALSHGQVLPSLEVPGEPVESPRSARTPAAFSAVPRDSEWRRRYAGTYDAAWKRDQFPLPPIDFDERFYQCAPEDQQMVYPTGGEEVTLQHMVAGRPLVRFKLPRLDLHKVHVLRTDYSVESPKPVVDTVFFEPDEDRFSVVWRASVPIRRRIQEFDTIAVGAVNPAWWLDLMEGRCINCGEAA</sequence>
<keyword evidence="3" id="KW-1185">Reference proteome</keyword>
<dbReference type="RefSeq" id="WP_261760440.1">
    <property type="nucleotide sequence ID" value="NZ_CP104562.2"/>
</dbReference>
<evidence type="ECO:0000313" key="2">
    <source>
        <dbReference type="EMBL" id="UXH80622.1"/>
    </source>
</evidence>
<gene>
    <name evidence="2" type="ORF">N4261_12400</name>
</gene>
<accession>A0ABY6B6F9</accession>